<dbReference type="PANTHER" id="PTHR43433">
    <property type="entry name" value="HYDROLASE, ALPHA/BETA FOLD FAMILY PROTEIN"/>
    <property type="match status" value="1"/>
</dbReference>
<name>A0A2H3IUD5_WOLCO</name>
<dbReference type="InterPro" id="IPR050471">
    <property type="entry name" value="AB_hydrolase"/>
</dbReference>
<gene>
    <name evidence="2" type="ORF">WOLCODRAFT_147683</name>
</gene>
<dbReference type="EMBL" id="KB467831">
    <property type="protein sequence ID" value="PCH33596.1"/>
    <property type="molecule type" value="Genomic_DNA"/>
</dbReference>
<evidence type="ECO:0000313" key="3">
    <source>
        <dbReference type="Proteomes" id="UP000218811"/>
    </source>
</evidence>
<dbReference type="Proteomes" id="UP000218811">
    <property type="component" value="Unassembled WGS sequence"/>
</dbReference>
<keyword evidence="3" id="KW-1185">Reference proteome</keyword>
<dbReference type="InterPro" id="IPR000073">
    <property type="entry name" value="AB_hydrolase_1"/>
</dbReference>
<feature type="domain" description="AB hydrolase-1" evidence="1">
    <location>
        <begin position="14"/>
        <end position="122"/>
    </location>
</feature>
<dbReference type="InterPro" id="IPR029058">
    <property type="entry name" value="AB_hydrolase_fold"/>
</dbReference>
<proteinExistence type="predicted"/>
<dbReference type="Gene3D" id="3.40.50.1820">
    <property type="entry name" value="alpha/beta hydrolase"/>
    <property type="match status" value="1"/>
</dbReference>
<dbReference type="OMA" id="AGYRILC"/>
<dbReference type="STRING" id="742152.A0A2H3IUD5"/>
<dbReference type="OrthoDB" id="408373at2759"/>
<evidence type="ECO:0000259" key="1">
    <source>
        <dbReference type="Pfam" id="PF00561"/>
    </source>
</evidence>
<evidence type="ECO:0000313" key="2">
    <source>
        <dbReference type="EMBL" id="PCH33596.1"/>
    </source>
</evidence>
<dbReference type="Pfam" id="PF00561">
    <property type="entry name" value="Abhydrolase_1"/>
    <property type="match status" value="1"/>
</dbReference>
<keyword evidence="2" id="KW-0378">Hydrolase</keyword>
<dbReference type="AlphaFoldDB" id="A0A2H3IUD5"/>
<protein>
    <submittedName>
        <fullName evidence="2">Alpha/beta-hydrolase</fullName>
    </submittedName>
</protein>
<dbReference type="PRINTS" id="PR00111">
    <property type="entry name" value="ABHYDROLASE"/>
</dbReference>
<accession>A0A2H3IUD5</accession>
<dbReference type="PANTHER" id="PTHR43433:SF4">
    <property type="entry name" value="NON-HEME CHLOROPEROXIDASE-RELATED"/>
    <property type="match status" value="1"/>
</dbReference>
<organism evidence="2 3">
    <name type="scientific">Wolfiporia cocos (strain MD-104)</name>
    <name type="common">Brown rot fungus</name>
    <dbReference type="NCBI Taxonomy" id="742152"/>
    <lineage>
        <taxon>Eukaryota</taxon>
        <taxon>Fungi</taxon>
        <taxon>Dikarya</taxon>
        <taxon>Basidiomycota</taxon>
        <taxon>Agaricomycotina</taxon>
        <taxon>Agaricomycetes</taxon>
        <taxon>Polyporales</taxon>
        <taxon>Phaeolaceae</taxon>
        <taxon>Wolfiporia</taxon>
    </lineage>
</organism>
<sequence length="245" mass="26540">MRYWLLGPESGTKVVLVHGLNTPSVTWINIAPALASRGYRVLVYDLYGKGYSQAPKTTYHVNLFVTQLALLLQYLHWDNAHIAGFSMGGGITAAFTAILPHLVAGKIILMASAGVHDASDPGPEKPASAAAAPVPQFGELIDLQAELLPGYTAAVQSCLQDGPIHDLLWAFDKIAITRVGSGQEVQVLIIHGTDDYLVRYSDSLEINRRIPSAKLIAVEGAGHDFTARDQHWQQVTDAMLEFLDA</sequence>
<dbReference type="GO" id="GO:0016787">
    <property type="term" value="F:hydrolase activity"/>
    <property type="evidence" value="ECO:0007669"/>
    <property type="project" value="UniProtKB-KW"/>
</dbReference>
<dbReference type="SUPFAM" id="SSF53474">
    <property type="entry name" value="alpha/beta-Hydrolases"/>
    <property type="match status" value="1"/>
</dbReference>
<reference evidence="2 3" key="1">
    <citation type="journal article" date="2012" name="Science">
        <title>The Paleozoic origin of enzymatic lignin decomposition reconstructed from 31 fungal genomes.</title>
        <authorList>
            <person name="Floudas D."/>
            <person name="Binder M."/>
            <person name="Riley R."/>
            <person name="Barry K."/>
            <person name="Blanchette R.A."/>
            <person name="Henrissat B."/>
            <person name="Martinez A.T."/>
            <person name="Otillar R."/>
            <person name="Spatafora J.W."/>
            <person name="Yadav J.S."/>
            <person name="Aerts A."/>
            <person name="Benoit I."/>
            <person name="Boyd A."/>
            <person name="Carlson A."/>
            <person name="Copeland A."/>
            <person name="Coutinho P.M."/>
            <person name="de Vries R.P."/>
            <person name="Ferreira P."/>
            <person name="Findley K."/>
            <person name="Foster B."/>
            <person name="Gaskell J."/>
            <person name="Glotzer D."/>
            <person name="Gorecki P."/>
            <person name="Heitman J."/>
            <person name="Hesse C."/>
            <person name="Hori C."/>
            <person name="Igarashi K."/>
            <person name="Jurgens J.A."/>
            <person name="Kallen N."/>
            <person name="Kersten P."/>
            <person name="Kohler A."/>
            <person name="Kuees U."/>
            <person name="Kumar T.K.A."/>
            <person name="Kuo A."/>
            <person name="LaButti K."/>
            <person name="Larrondo L.F."/>
            <person name="Lindquist E."/>
            <person name="Ling A."/>
            <person name="Lombard V."/>
            <person name="Lucas S."/>
            <person name="Lundell T."/>
            <person name="Martin R."/>
            <person name="McLaughlin D.J."/>
            <person name="Morgenstern I."/>
            <person name="Morin E."/>
            <person name="Murat C."/>
            <person name="Nagy L.G."/>
            <person name="Nolan M."/>
            <person name="Ohm R.A."/>
            <person name="Patyshakuliyeva A."/>
            <person name="Rokas A."/>
            <person name="Ruiz-Duenas F.J."/>
            <person name="Sabat G."/>
            <person name="Salamov A."/>
            <person name="Samejima M."/>
            <person name="Schmutz J."/>
            <person name="Slot J.C."/>
            <person name="St John F."/>
            <person name="Stenlid J."/>
            <person name="Sun H."/>
            <person name="Sun S."/>
            <person name="Syed K."/>
            <person name="Tsang A."/>
            <person name="Wiebenga A."/>
            <person name="Young D."/>
            <person name="Pisabarro A."/>
            <person name="Eastwood D.C."/>
            <person name="Martin F."/>
            <person name="Cullen D."/>
            <person name="Grigoriev I.V."/>
            <person name="Hibbett D.S."/>
        </authorList>
    </citation>
    <scope>NUCLEOTIDE SEQUENCE [LARGE SCALE GENOMIC DNA]</scope>
    <source>
        <strain evidence="2 3">MD-104</strain>
    </source>
</reference>